<keyword evidence="1" id="KW-0812">Transmembrane</keyword>
<keyword evidence="3" id="KW-1185">Reference proteome</keyword>
<sequence length="80" mass="8728">MLVKVSPPVYIRVQEKRLSLPLAYISTTHKSTSELLEAFMSSWTRLVGDPILSKWIVVMLAISVALNGYLLKGIAAGVVG</sequence>
<dbReference type="EMBL" id="JADNYJ010000051">
    <property type="protein sequence ID" value="KAF8899778.1"/>
    <property type="molecule type" value="Genomic_DNA"/>
</dbReference>
<gene>
    <name evidence="2" type="ORF">CPB84DRAFT_1668867</name>
</gene>
<comment type="caution">
    <text evidence="2">The sequence shown here is derived from an EMBL/GenBank/DDBJ whole genome shotgun (WGS) entry which is preliminary data.</text>
</comment>
<dbReference type="Proteomes" id="UP000724874">
    <property type="component" value="Unassembled WGS sequence"/>
</dbReference>
<evidence type="ECO:0000313" key="3">
    <source>
        <dbReference type="Proteomes" id="UP000724874"/>
    </source>
</evidence>
<feature type="non-terminal residue" evidence="2">
    <location>
        <position position="80"/>
    </location>
</feature>
<evidence type="ECO:0000256" key="1">
    <source>
        <dbReference type="SAM" id="Phobius"/>
    </source>
</evidence>
<evidence type="ECO:0000313" key="2">
    <source>
        <dbReference type="EMBL" id="KAF8899778.1"/>
    </source>
</evidence>
<organism evidence="2 3">
    <name type="scientific">Gymnopilus junonius</name>
    <name type="common">Spectacular rustgill mushroom</name>
    <name type="synonym">Gymnopilus spectabilis subsp. junonius</name>
    <dbReference type="NCBI Taxonomy" id="109634"/>
    <lineage>
        <taxon>Eukaryota</taxon>
        <taxon>Fungi</taxon>
        <taxon>Dikarya</taxon>
        <taxon>Basidiomycota</taxon>
        <taxon>Agaricomycotina</taxon>
        <taxon>Agaricomycetes</taxon>
        <taxon>Agaricomycetidae</taxon>
        <taxon>Agaricales</taxon>
        <taxon>Agaricineae</taxon>
        <taxon>Hymenogastraceae</taxon>
        <taxon>Gymnopilus</taxon>
    </lineage>
</organism>
<keyword evidence="1" id="KW-1133">Transmembrane helix</keyword>
<feature type="transmembrane region" description="Helical" evidence="1">
    <location>
        <begin position="51"/>
        <end position="71"/>
    </location>
</feature>
<proteinExistence type="predicted"/>
<keyword evidence="1" id="KW-0472">Membrane</keyword>
<protein>
    <submittedName>
        <fullName evidence="2">Uncharacterized protein</fullName>
    </submittedName>
</protein>
<accession>A0A9P5NM23</accession>
<dbReference type="AlphaFoldDB" id="A0A9P5NM23"/>
<reference evidence="2" key="1">
    <citation type="submission" date="2020-11" db="EMBL/GenBank/DDBJ databases">
        <authorList>
            <consortium name="DOE Joint Genome Institute"/>
            <person name="Ahrendt S."/>
            <person name="Riley R."/>
            <person name="Andreopoulos W."/>
            <person name="LaButti K."/>
            <person name="Pangilinan J."/>
            <person name="Ruiz-duenas F.J."/>
            <person name="Barrasa J.M."/>
            <person name="Sanchez-Garcia M."/>
            <person name="Camarero S."/>
            <person name="Miyauchi S."/>
            <person name="Serrano A."/>
            <person name="Linde D."/>
            <person name="Babiker R."/>
            <person name="Drula E."/>
            <person name="Ayuso-Fernandez I."/>
            <person name="Pacheco R."/>
            <person name="Padilla G."/>
            <person name="Ferreira P."/>
            <person name="Barriuso J."/>
            <person name="Kellner H."/>
            <person name="Castanera R."/>
            <person name="Alfaro M."/>
            <person name="Ramirez L."/>
            <person name="Pisabarro A.G."/>
            <person name="Kuo A."/>
            <person name="Tritt A."/>
            <person name="Lipzen A."/>
            <person name="He G."/>
            <person name="Yan M."/>
            <person name="Ng V."/>
            <person name="Cullen D."/>
            <person name="Martin F."/>
            <person name="Rosso M.-N."/>
            <person name="Henrissat B."/>
            <person name="Hibbett D."/>
            <person name="Martinez A.T."/>
            <person name="Grigoriev I.V."/>
        </authorList>
    </citation>
    <scope>NUCLEOTIDE SEQUENCE</scope>
    <source>
        <strain evidence="2">AH 44721</strain>
    </source>
</reference>
<dbReference type="OrthoDB" id="3065739at2759"/>
<name>A0A9P5NM23_GYMJU</name>